<feature type="compositionally biased region" description="Low complexity" evidence="1">
    <location>
        <begin position="52"/>
        <end position="63"/>
    </location>
</feature>
<keyword evidence="3" id="KW-1185">Reference proteome</keyword>
<accession>A0A521FUI2</accession>
<gene>
    <name evidence="2" type="ORF">SAMN06273567_1193</name>
</gene>
<organism evidence="2 3">
    <name type="scientific">Geodermatophilus aquaeductus</name>
    <dbReference type="NCBI Taxonomy" id="1564161"/>
    <lineage>
        <taxon>Bacteria</taxon>
        <taxon>Bacillati</taxon>
        <taxon>Actinomycetota</taxon>
        <taxon>Actinomycetes</taxon>
        <taxon>Geodermatophilales</taxon>
        <taxon>Geodermatophilaceae</taxon>
        <taxon>Geodermatophilus</taxon>
    </lineage>
</organism>
<proteinExistence type="predicted"/>
<feature type="compositionally biased region" description="Low complexity" evidence="1">
    <location>
        <begin position="23"/>
        <end position="38"/>
    </location>
</feature>
<feature type="region of interest" description="Disordered" evidence="1">
    <location>
        <begin position="1"/>
        <end position="73"/>
    </location>
</feature>
<dbReference type="Proteomes" id="UP000317484">
    <property type="component" value="Unassembled WGS sequence"/>
</dbReference>
<evidence type="ECO:0000313" key="2">
    <source>
        <dbReference type="EMBL" id="SMO99772.1"/>
    </source>
</evidence>
<reference evidence="2 3" key="1">
    <citation type="submission" date="2017-05" db="EMBL/GenBank/DDBJ databases">
        <authorList>
            <person name="Varghese N."/>
            <person name="Submissions S."/>
        </authorList>
    </citation>
    <scope>NUCLEOTIDE SEQUENCE [LARGE SCALE GENOMIC DNA]</scope>
    <source>
        <strain evidence="2 3">DSM 46834</strain>
    </source>
</reference>
<evidence type="ECO:0000256" key="1">
    <source>
        <dbReference type="SAM" id="MobiDB-lite"/>
    </source>
</evidence>
<evidence type="ECO:0000313" key="3">
    <source>
        <dbReference type="Proteomes" id="UP000317484"/>
    </source>
</evidence>
<protein>
    <submittedName>
        <fullName evidence="2">Uncharacterized protein</fullName>
    </submittedName>
</protein>
<name>A0A521FUI2_9ACTN</name>
<dbReference type="EMBL" id="FXTJ01000019">
    <property type="protein sequence ID" value="SMO99772.1"/>
    <property type="molecule type" value="Genomic_DNA"/>
</dbReference>
<sequence length="73" mass="6926">MIRITIEVDDYGTRTVTGAPTQGSVSGSSSTDVDAGAAPRLGSRGGTGGAGSPAASPAPTSRGLAAGGPPTLR</sequence>
<dbReference type="AlphaFoldDB" id="A0A521FUI2"/>